<dbReference type="AlphaFoldDB" id="A0AAE0C8U4"/>
<dbReference type="EMBL" id="LGRX02027229">
    <property type="protein sequence ID" value="KAK3249635.1"/>
    <property type="molecule type" value="Genomic_DNA"/>
</dbReference>
<evidence type="ECO:0000313" key="3">
    <source>
        <dbReference type="Proteomes" id="UP001190700"/>
    </source>
</evidence>
<evidence type="ECO:0000256" key="1">
    <source>
        <dbReference type="SAM" id="Coils"/>
    </source>
</evidence>
<comment type="caution">
    <text evidence="2">The sequence shown here is derived from an EMBL/GenBank/DDBJ whole genome shotgun (WGS) entry which is preliminary data.</text>
</comment>
<protein>
    <submittedName>
        <fullName evidence="2">Uncharacterized protein</fullName>
    </submittedName>
</protein>
<reference evidence="2 3" key="1">
    <citation type="journal article" date="2015" name="Genome Biol. Evol.">
        <title>Comparative Genomics of a Bacterivorous Green Alga Reveals Evolutionary Causalities and Consequences of Phago-Mixotrophic Mode of Nutrition.</title>
        <authorList>
            <person name="Burns J.A."/>
            <person name="Paasch A."/>
            <person name="Narechania A."/>
            <person name="Kim E."/>
        </authorList>
    </citation>
    <scope>NUCLEOTIDE SEQUENCE [LARGE SCALE GENOMIC DNA]</scope>
    <source>
        <strain evidence="2 3">PLY_AMNH</strain>
    </source>
</reference>
<name>A0AAE0C8U4_9CHLO</name>
<feature type="coiled-coil region" evidence="1">
    <location>
        <begin position="212"/>
        <end position="291"/>
    </location>
</feature>
<sequence>MVGILKAHTESLSSICIDTDTLPTKKFYEPIPKYAEKLSQVAANDELQKNLCNITRIIMSRSYCSVCKVHVKEDVKLYQTCENKSPQHLECSECFSKFNSNRCSMCRGKRLRIEQDDSLRHDFYHTKCQDCPLCTDDTERTPQDLLEHVETECPAVNSSDITMDRRRLRSILLEERERSFAAFWASPETQQAVSEPINRLKREHAVTRKRQRDEISRAETAHQKRVRRLEEKITHLKTINEKNAYVIRELRQHTTQRDEAVKKAAELRGKCKSLEQQTAKLQMQAEKHKKELSKMDSIRAENERLGDHLENHRQHILRHSLEGFH</sequence>
<accession>A0AAE0C8U4</accession>
<organism evidence="2 3">
    <name type="scientific">Cymbomonas tetramitiformis</name>
    <dbReference type="NCBI Taxonomy" id="36881"/>
    <lineage>
        <taxon>Eukaryota</taxon>
        <taxon>Viridiplantae</taxon>
        <taxon>Chlorophyta</taxon>
        <taxon>Pyramimonadophyceae</taxon>
        <taxon>Pyramimonadales</taxon>
        <taxon>Pyramimonadaceae</taxon>
        <taxon>Cymbomonas</taxon>
    </lineage>
</organism>
<proteinExistence type="predicted"/>
<evidence type="ECO:0000313" key="2">
    <source>
        <dbReference type="EMBL" id="KAK3249635.1"/>
    </source>
</evidence>
<keyword evidence="3" id="KW-1185">Reference proteome</keyword>
<gene>
    <name evidence="2" type="ORF">CYMTET_40915</name>
</gene>
<dbReference type="Proteomes" id="UP001190700">
    <property type="component" value="Unassembled WGS sequence"/>
</dbReference>
<keyword evidence="1" id="KW-0175">Coiled coil</keyword>